<accession>A0A8S1M539</accession>
<dbReference type="OMA" id="KTELIYC"/>
<feature type="region of interest" description="Disordered" evidence="2">
    <location>
        <begin position="212"/>
        <end position="239"/>
    </location>
</feature>
<evidence type="ECO:0000256" key="1">
    <source>
        <dbReference type="SAM" id="Coils"/>
    </source>
</evidence>
<feature type="coiled-coil region" evidence="1">
    <location>
        <begin position="152"/>
        <end position="200"/>
    </location>
</feature>
<dbReference type="EMBL" id="CAJJDM010000054">
    <property type="protein sequence ID" value="CAD8075187.1"/>
    <property type="molecule type" value="Genomic_DNA"/>
</dbReference>
<sequence length="338" mass="40172">MIFDLQPPSPSLSPNSRVRYYQEQLDKAHEIIDQLEILLQEKELQKQQDHPSSSYVPIPPLQFHCKSPSVMSERSKSYVATPQQYSTPRDLRNRMSMGNQNSIKYIEEMKTRHSELVLQFKEDNTQRELKNKEINDHIQELKTELIYCQEKQTMTKKEKKQSQQQLEVLQNEIENIQSQLQKSREQGLQLLQKLQKYKQDTQETELEQEQQIILQDQQTNSKLETPDPSKKRKYKNSTSHKKLMQTLQQEIELLEAQKKHYYNNSISNFQEKEIETNLINDEIIEPKQNQRIDTLDDVRLVTDSGFKFKTQVDHENESVRSFKIKKQKPRSCESCIIF</sequence>
<feature type="region of interest" description="Disordered" evidence="2">
    <location>
        <begin position="74"/>
        <end position="95"/>
    </location>
</feature>
<evidence type="ECO:0000256" key="2">
    <source>
        <dbReference type="SAM" id="MobiDB-lite"/>
    </source>
</evidence>
<reference evidence="3" key="1">
    <citation type="submission" date="2021-01" db="EMBL/GenBank/DDBJ databases">
        <authorList>
            <consortium name="Genoscope - CEA"/>
            <person name="William W."/>
        </authorList>
    </citation>
    <scope>NUCLEOTIDE SEQUENCE</scope>
</reference>
<name>A0A8S1M539_PARPR</name>
<keyword evidence="4" id="KW-1185">Reference proteome</keyword>
<gene>
    <name evidence="3" type="ORF">PPRIM_AZ9-3.1.T0540077</name>
</gene>
<organism evidence="3 4">
    <name type="scientific">Paramecium primaurelia</name>
    <dbReference type="NCBI Taxonomy" id="5886"/>
    <lineage>
        <taxon>Eukaryota</taxon>
        <taxon>Sar</taxon>
        <taxon>Alveolata</taxon>
        <taxon>Ciliophora</taxon>
        <taxon>Intramacronucleata</taxon>
        <taxon>Oligohymenophorea</taxon>
        <taxon>Peniculida</taxon>
        <taxon>Parameciidae</taxon>
        <taxon>Paramecium</taxon>
    </lineage>
</organism>
<evidence type="ECO:0000313" key="3">
    <source>
        <dbReference type="EMBL" id="CAD8075187.1"/>
    </source>
</evidence>
<feature type="compositionally biased region" description="Polar residues" evidence="2">
    <location>
        <begin position="78"/>
        <end position="87"/>
    </location>
</feature>
<protein>
    <submittedName>
        <fullName evidence="3">Uncharacterized protein</fullName>
    </submittedName>
</protein>
<evidence type="ECO:0000313" key="4">
    <source>
        <dbReference type="Proteomes" id="UP000688137"/>
    </source>
</evidence>
<dbReference type="Proteomes" id="UP000688137">
    <property type="component" value="Unassembled WGS sequence"/>
</dbReference>
<keyword evidence="1" id="KW-0175">Coiled coil</keyword>
<dbReference type="AlphaFoldDB" id="A0A8S1M539"/>
<proteinExistence type="predicted"/>
<feature type="compositionally biased region" description="Basic residues" evidence="2">
    <location>
        <begin position="230"/>
        <end position="239"/>
    </location>
</feature>
<comment type="caution">
    <text evidence="3">The sequence shown here is derived from an EMBL/GenBank/DDBJ whole genome shotgun (WGS) entry which is preliminary data.</text>
</comment>